<protein>
    <submittedName>
        <fullName evidence="1">Uncharacterized protein</fullName>
    </submittedName>
</protein>
<sequence length="49" mass="5670">MRCHGIARVSTQLFRLSWMHLKPQLVWTWSRNVPAMPVLKLVITAALVI</sequence>
<reference evidence="1" key="2">
    <citation type="submission" date="2020-06" db="EMBL/GenBank/DDBJ databases">
        <title>Helianthus annuus Genome sequencing and assembly Release 2.</title>
        <authorList>
            <person name="Gouzy J."/>
            <person name="Langlade N."/>
            <person name="Munos S."/>
        </authorList>
    </citation>
    <scope>NUCLEOTIDE SEQUENCE</scope>
    <source>
        <tissue evidence="1">Leaves</tissue>
    </source>
</reference>
<dbReference type="AlphaFoldDB" id="A0A9K3ECJ6"/>
<organism evidence="1 2">
    <name type="scientific">Helianthus annuus</name>
    <name type="common">Common sunflower</name>
    <dbReference type="NCBI Taxonomy" id="4232"/>
    <lineage>
        <taxon>Eukaryota</taxon>
        <taxon>Viridiplantae</taxon>
        <taxon>Streptophyta</taxon>
        <taxon>Embryophyta</taxon>
        <taxon>Tracheophyta</taxon>
        <taxon>Spermatophyta</taxon>
        <taxon>Magnoliopsida</taxon>
        <taxon>eudicotyledons</taxon>
        <taxon>Gunneridae</taxon>
        <taxon>Pentapetalae</taxon>
        <taxon>asterids</taxon>
        <taxon>campanulids</taxon>
        <taxon>Asterales</taxon>
        <taxon>Asteraceae</taxon>
        <taxon>Asteroideae</taxon>
        <taxon>Heliantheae alliance</taxon>
        <taxon>Heliantheae</taxon>
        <taxon>Helianthus</taxon>
    </lineage>
</organism>
<reference evidence="1" key="1">
    <citation type="journal article" date="2017" name="Nature">
        <title>The sunflower genome provides insights into oil metabolism, flowering and Asterid evolution.</title>
        <authorList>
            <person name="Badouin H."/>
            <person name="Gouzy J."/>
            <person name="Grassa C.J."/>
            <person name="Murat F."/>
            <person name="Staton S.E."/>
            <person name="Cottret L."/>
            <person name="Lelandais-Briere C."/>
            <person name="Owens G.L."/>
            <person name="Carrere S."/>
            <person name="Mayjonade B."/>
            <person name="Legrand L."/>
            <person name="Gill N."/>
            <person name="Kane N.C."/>
            <person name="Bowers J.E."/>
            <person name="Hubner S."/>
            <person name="Bellec A."/>
            <person name="Berard A."/>
            <person name="Berges H."/>
            <person name="Blanchet N."/>
            <person name="Boniface M.C."/>
            <person name="Brunel D."/>
            <person name="Catrice O."/>
            <person name="Chaidir N."/>
            <person name="Claudel C."/>
            <person name="Donnadieu C."/>
            <person name="Faraut T."/>
            <person name="Fievet G."/>
            <person name="Helmstetter N."/>
            <person name="King M."/>
            <person name="Knapp S.J."/>
            <person name="Lai Z."/>
            <person name="Le Paslier M.C."/>
            <person name="Lippi Y."/>
            <person name="Lorenzon L."/>
            <person name="Mandel J.R."/>
            <person name="Marage G."/>
            <person name="Marchand G."/>
            <person name="Marquand E."/>
            <person name="Bret-Mestries E."/>
            <person name="Morien E."/>
            <person name="Nambeesan S."/>
            <person name="Nguyen T."/>
            <person name="Pegot-Espagnet P."/>
            <person name="Pouilly N."/>
            <person name="Raftis F."/>
            <person name="Sallet E."/>
            <person name="Schiex T."/>
            <person name="Thomas J."/>
            <person name="Vandecasteele C."/>
            <person name="Vares D."/>
            <person name="Vear F."/>
            <person name="Vautrin S."/>
            <person name="Crespi M."/>
            <person name="Mangin B."/>
            <person name="Burke J.M."/>
            <person name="Salse J."/>
            <person name="Munos S."/>
            <person name="Vincourt P."/>
            <person name="Rieseberg L.H."/>
            <person name="Langlade N.B."/>
        </authorList>
    </citation>
    <scope>NUCLEOTIDE SEQUENCE</scope>
    <source>
        <tissue evidence="1">Leaves</tissue>
    </source>
</reference>
<dbReference type="Proteomes" id="UP000215914">
    <property type="component" value="Unassembled WGS sequence"/>
</dbReference>
<dbReference type="Gramene" id="mRNA:HanXRQr2_Chr14g0654481">
    <property type="protein sequence ID" value="mRNA:HanXRQr2_Chr14g0654481"/>
    <property type="gene ID" value="HanXRQr2_Chr14g0654481"/>
</dbReference>
<comment type="caution">
    <text evidence="1">The sequence shown here is derived from an EMBL/GenBank/DDBJ whole genome shotgun (WGS) entry which is preliminary data.</text>
</comment>
<evidence type="ECO:0000313" key="2">
    <source>
        <dbReference type="Proteomes" id="UP000215914"/>
    </source>
</evidence>
<name>A0A9K3ECJ6_HELAN</name>
<proteinExistence type="predicted"/>
<gene>
    <name evidence="1" type="ORF">HanXRQr2_Chr14g0654481</name>
</gene>
<dbReference type="EMBL" id="MNCJ02000329">
    <property type="protein sequence ID" value="KAF5769984.1"/>
    <property type="molecule type" value="Genomic_DNA"/>
</dbReference>
<accession>A0A9K3ECJ6</accession>
<evidence type="ECO:0000313" key="1">
    <source>
        <dbReference type="EMBL" id="KAF5769984.1"/>
    </source>
</evidence>
<keyword evidence="2" id="KW-1185">Reference proteome</keyword>